<dbReference type="PROSITE" id="PS51975">
    <property type="entry name" value="RNASE_H_2"/>
    <property type="match status" value="1"/>
</dbReference>
<dbReference type="InterPro" id="IPR036397">
    <property type="entry name" value="RNaseH_sf"/>
</dbReference>
<keyword evidence="4 8" id="KW-0540">Nuclease</keyword>
<evidence type="ECO:0000313" key="11">
    <source>
        <dbReference type="EMBL" id="ESU44077.1"/>
    </source>
</evidence>
<evidence type="ECO:0000256" key="7">
    <source>
        <dbReference type="ARBA" id="ARBA00022801"/>
    </source>
</evidence>
<dbReference type="GO" id="GO:0043137">
    <property type="term" value="P:DNA replication, removal of RNA primer"/>
    <property type="evidence" value="ECO:0007669"/>
    <property type="project" value="TreeGrafter"/>
</dbReference>
<name>V6U0C1_GIAIN</name>
<feature type="binding site" evidence="8">
    <location>
        <position position="20"/>
    </location>
    <ligand>
        <name>a divalent metal cation</name>
        <dbReference type="ChEBI" id="CHEBI:60240"/>
    </ligand>
</feature>
<keyword evidence="6 8" id="KW-0255">Endonuclease</keyword>
<dbReference type="EMBL" id="AHHH01000030">
    <property type="protein sequence ID" value="ESU44077.1"/>
    <property type="molecule type" value="Genomic_DNA"/>
</dbReference>
<dbReference type="Gene3D" id="1.10.10.460">
    <property type="entry name" value="Ribonuclease hii. Domain 2"/>
    <property type="match status" value="1"/>
</dbReference>
<dbReference type="VEuPathDB" id="GiardiaDB:GL50803_006483"/>
<dbReference type="Gene3D" id="3.30.420.10">
    <property type="entry name" value="Ribonuclease H-like superfamily/Ribonuclease H"/>
    <property type="match status" value="1"/>
</dbReference>
<evidence type="ECO:0000256" key="9">
    <source>
        <dbReference type="RuleBase" id="RU003515"/>
    </source>
</evidence>
<evidence type="ECO:0000256" key="2">
    <source>
        <dbReference type="ARBA" id="ARBA00001946"/>
    </source>
</evidence>
<sequence>MIVFLVHHVSEKLMIVGIDEAGRGPVCGPLVYGIAWMPAKVYQTGILEKLGVNDSKALSADTREYIYEQLHALPKDDFGCNTAVISADQISRAMLAPRKTSLNLLSFEAARSLLYQVFTSYEIEHVYIDLVSPESQYAAYIRELMPNLALTICAKADGKYPITGAASIVAKVTRDRHIKAQWGSGYPSDPKTKEYLDKACHSIYGFPAHIRHSWETVKRIYDTPSKCIKCTFIADTPLENDTSTSVLESLGILTQT</sequence>
<proteinExistence type="inferred from homology"/>
<dbReference type="InterPro" id="IPR023160">
    <property type="entry name" value="RNase_HII_hlx-loop-hlx_cap_dom"/>
</dbReference>
<dbReference type="NCBIfam" id="TIGR00729">
    <property type="entry name" value="ribonuclease HII"/>
    <property type="match status" value="1"/>
</dbReference>
<dbReference type="GO" id="GO:0004523">
    <property type="term" value="F:RNA-DNA hybrid ribonuclease activity"/>
    <property type="evidence" value="ECO:0007669"/>
    <property type="project" value="UniProtKB-UniRule"/>
</dbReference>
<dbReference type="InterPro" id="IPR012337">
    <property type="entry name" value="RNaseH-like_sf"/>
</dbReference>
<comment type="catalytic activity">
    <reaction evidence="1 8 9">
        <text>Endonucleolytic cleavage to 5'-phosphomonoester.</text>
        <dbReference type="EC" id="3.1.26.4"/>
    </reaction>
</comment>
<dbReference type="InterPro" id="IPR004649">
    <property type="entry name" value="RNase_H2_suA"/>
</dbReference>
<dbReference type="GO" id="GO:0006298">
    <property type="term" value="P:mismatch repair"/>
    <property type="evidence" value="ECO:0007669"/>
    <property type="project" value="TreeGrafter"/>
</dbReference>
<dbReference type="SUPFAM" id="SSF53098">
    <property type="entry name" value="Ribonuclease H-like"/>
    <property type="match status" value="1"/>
</dbReference>
<dbReference type="OrthoDB" id="7462577at2759"/>
<feature type="binding site" evidence="8">
    <location>
        <position position="129"/>
    </location>
    <ligand>
        <name>a divalent metal cation</name>
        <dbReference type="ChEBI" id="CHEBI:60240"/>
    </ligand>
</feature>
<evidence type="ECO:0000256" key="4">
    <source>
        <dbReference type="ARBA" id="ARBA00022722"/>
    </source>
</evidence>
<comment type="cofactor">
    <cofactor evidence="8">
        <name>Mn(2+)</name>
        <dbReference type="ChEBI" id="CHEBI:29035"/>
    </cofactor>
    <cofactor evidence="8">
        <name>Mg(2+)</name>
        <dbReference type="ChEBI" id="CHEBI:18420"/>
    </cofactor>
    <text evidence="8">Manganese or magnesium. Binds 1 divalent metal ion per monomer in the absence of substrate. May bind a second metal ion after substrate binding.</text>
</comment>
<dbReference type="AlphaFoldDB" id="V6U0C1"/>
<dbReference type="Pfam" id="PF01351">
    <property type="entry name" value="RNase_HII"/>
    <property type="match status" value="1"/>
</dbReference>
<dbReference type="VEuPathDB" id="GiardiaDB:DHA2_6483"/>
<dbReference type="InterPro" id="IPR024567">
    <property type="entry name" value="RNase_HII/HIII_dom"/>
</dbReference>
<evidence type="ECO:0000256" key="6">
    <source>
        <dbReference type="ARBA" id="ARBA00022759"/>
    </source>
</evidence>
<comment type="caution">
    <text evidence="11">The sequence shown here is derived from an EMBL/GenBank/DDBJ whole genome shotgun (WGS) entry which is preliminary data.</text>
</comment>
<evidence type="ECO:0000256" key="1">
    <source>
        <dbReference type="ARBA" id="ARBA00000077"/>
    </source>
</evidence>
<protein>
    <recommendedName>
        <fullName evidence="9">Ribonuclease</fullName>
        <ecNumber evidence="9">3.1.26.4</ecNumber>
    </recommendedName>
</protein>
<evidence type="ECO:0000256" key="8">
    <source>
        <dbReference type="PROSITE-ProRule" id="PRU01319"/>
    </source>
</evidence>
<dbReference type="InterPro" id="IPR001352">
    <property type="entry name" value="RNase_HII/HIII"/>
</dbReference>
<dbReference type="VEuPathDB" id="GiardiaDB:GL50581_140"/>
<dbReference type="GO" id="GO:0003723">
    <property type="term" value="F:RNA binding"/>
    <property type="evidence" value="ECO:0007669"/>
    <property type="project" value="UniProtKB-UniRule"/>
</dbReference>
<keyword evidence="5 8" id="KW-0479">Metal-binding</keyword>
<gene>
    <name evidence="11" type="ORF">GSB_6483</name>
</gene>
<dbReference type="FunFam" id="1.10.10.460:FF:000001">
    <property type="entry name" value="Ribonuclease"/>
    <property type="match status" value="1"/>
</dbReference>
<reference evidence="11 12" key="2">
    <citation type="journal article" date="2013" name="Genome Biol. Evol.">
        <title>Genome sequencing of Giardia lamblia genotypes A2 and B isolates (DH and GS) and comparative analysis with the genomes of genotypes A1 and E (WB and Pig).</title>
        <authorList>
            <person name="Adam R.D."/>
            <person name="Dahlstrom E.W."/>
            <person name="Martens C.A."/>
            <person name="Bruno D.P."/>
            <person name="Barbian K.D."/>
            <person name="Ricklefs S.M."/>
            <person name="Hernandez M.M."/>
            <person name="Narla N.P."/>
            <person name="Patel R.B."/>
            <person name="Porcella S.F."/>
            <person name="Nash T.E."/>
        </authorList>
    </citation>
    <scope>NUCLEOTIDE SEQUENCE [LARGE SCALE GENOMIC DNA]</scope>
    <source>
        <strain evidence="11 12">GS</strain>
    </source>
</reference>
<dbReference type="Proteomes" id="UP000018040">
    <property type="component" value="Unassembled WGS sequence"/>
</dbReference>
<keyword evidence="7 8" id="KW-0378">Hydrolase</keyword>
<feature type="binding site" evidence="8">
    <location>
        <position position="19"/>
    </location>
    <ligand>
        <name>a divalent metal cation</name>
        <dbReference type="ChEBI" id="CHEBI:60240"/>
    </ligand>
</feature>
<reference evidence="12" key="1">
    <citation type="submission" date="2012-02" db="EMBL/GenBank/DDBJ databases">
        <title>Genome sequencing of Giardia lamblia Genotypes A2 and B isolates (DH and GS) and comparative analysis with the genomes of Genotypes A1 and E (WB and Pig).</title>
        <authorList>
            <person name="Adam R."/>
            <person name="Dahlstrom E."/>
            <person name="Martens C."/>
            <person name="Bruno D."/>
            <person name="Barbian K."/>
            <person name="Porcella S.F."/>
            <person name="Nash T."/>
        </authorList>
    </citation>
    <scope>NUCLEOTIDE SEQUENCE</scope>
    <source>
        <strain evidence="12">GS</strain>
    </source>
</reference>
<comment type="cofactor">
    <cofactor evidence="2">
        <name>Mg(2+)</name>
        <dbReference type="ChEBI" id="CHEBI:18420"/>
    </cofactor>
</comment>
<evidence type="ECO:0000256" key="3">
    <source>
        <dbReference type="ARBA" id="ARBA00007058"/>
    </source>
</evidence>
<evidence type="ECO:0000256" key="5">
    <source>
        <dbReference type="ARBA" id="ARBA00022723"/>
    </source>
</evidence>
<dbReference type="EC" id="3.1.26.4" evidence="9"/>
<dbReference type="GO" id="GO:0046872">
    <property type="term" value="F:metal ion binding"/>
    <property type="evidence" value="ECO:0007669"/>
    <property type="project" value="UniProtKB-KW"/>
</dbReference>
<dbReference type="GO" id="GO:0032299">
    <property type="term" value="C:ribonuclease H2 complex"/>
    <property type="evidence" value="ECO:0007669"/>
    <property type="project" value="TreeGrafter"/>
</dbReference>
<accession>V6U0C1</accession>
<dbReference type="PANTHER" id="PTHR10954">
    <property type="entry name" value="RIBONUCLEASE H2 SUBUNIT A"/>
    <property type="match status" value="1"/>
</dbReference>
<dbReference type="PANTHER" id="PTHR10954:SF7">
    <property type="entry name" value="RIBONUCLEASE H2 SUBUNIT A"/>
    <property type="match status" value="1"/>
</dbReference>
<feature type="domain" description="RNase H type-2" evidence="10">
    <location>
        <begin position="13"/>
        <end position="226"/>
    </location>
</feature>
<dbReference type="CDD" id="cd07181">
    <property type="entry name" value="RNase_HII_eukaryota_like"/>
    <property type="match status" value="1"/>
</dbReference>
<evidence type="ECO:0000313" key="12">
    <source>
        <dbReference type="Proteomes" id="UP000018040"/>
    </source>
</evidence>
<comment type="function">
    <text evidence="9">Endonuclease that specifically degrades the RNA of RNA-DNA hybrids.</text>
</comment>
<dbReference type="VEuPathDB" id="GiardiaDB:QR46_0662"/>
<comment type="similarity">
    <text evidence="3">Belongs to the RNase HII family. Eukaryotic subfamily.</text>
</comment>
<organism evidence="11 12">
    <name type="scientific">Giardia intestinalis</name>
    <name type="common">Giardia lamblia</name>
    <dbReference type="NCBI Taxonomy" id="5741"/>
    <lineage>
        <taxon>Eukaryota</taxon>
        <taxon>Metamonada</taxon>
        <taxon>Diplomonadida</taxon>
        <taxon>Hexamitidae</taxon>
        <taxon>Giardiinae</taxon>
        <taxon>Giardia</taxon>
    </lineage>
</organism>
<evidence type="ECO:0000259" key="10">
    <source>
        <dbReference type="PROSITE" id="PS51975"/>
    </source>
</evidence>